<evidence type="ECO:0000256" key="1">
    <source>
        <dbReference type="SAM" id="SignalP"/>
    </source>
</evidence>
<proteinExistence type="evidence at transcript level"/>
<organism evidence="2">
    <name type="scientific">Xylotrechus quadripes</name>
    <dbReference type="NCBI Taxonomy" id="554073"/>
    <lineage>
        <taxon>Eukaryota</taxon>
        <taxon>Metazoa</taxon>
        <taxon>Ecdysozoa</taxon>
        <taxon>Arthropoda</taxon>
        <taxon>Hexapoda</taxon>
        <taxon>Insecta</taxon>
        <taxon>Pterygota</taxon>
        <taxon>Neoptera</taxon>
        <taxon>Endopterygota</taxon>
        <taxon>Coleoptera</taxon>
        <taxon>Polyphaga</taxon>
        <taxon>Cucujiformia</taxon>
        <taxon>Chrysomeloidea</taxon>
        <taxon>Cerambycidae</taxon>
        <taxon>Cerambycinae</taxon>
        <taxon>Clytini</taxon>
        <taxon>Xylotrechus</taxon>
    </lineage>
</organism>
<accession>A0A346HGN2</accession>
<dbReference type="AlphaFoldDB" id="A0A346HGN2"/>
<dbReference type="EMBL" id="MG923326">
    <property type="protein sequence ID" value="AXO78388.1"/>
    <property type="molecule type" value="mRNA"/>
</dbReference>
<dbReference type="SMART" id="SM00708">
    <property type="entry name" value="PhBP"/>
    <property type="match status" value="1"/>
</dbReference>
<keyword evidence="1" id="KW-0732">Signal</keyword>
<sequence>MKYLFIAALLGFGVVVINGMTEKQLVAAVKVVRNVCQPKSKATDEDITKMHEGNWDIAHSAMCYMYCSLNMYKLMSKDNSLNYEGAVAQLKLLPDRYRASSEKCINQCKESAITVEDKCIAGYEIAKCIYYCSPDDYYFP</sequence>
<feature type="chain" id="PRO_5016765069" evidence="1">
    <location>
        <begin position="20"/>
        <end position="140"/>
    </location>
</feature>
<dbReference type="InterPro" id="IPR036728">
    <property type="entry name" value="PBP_GOBP_sf"/>
</dbReference>
<dbReference type="InterPro" id="IPR006170">
    <property type="entry name" value="PBP/GOBP"/>
</dbReference>
<reference evidence="2" key="1">
    <citation type="submission" date="2018-02" db="EMBL/GenBank/DDBJ databases">
        <title>Candidate odorant binding protein genes of Xylotrechus quadripes.</title>
        <authorList>
            <person name="Ji S.-S."/>
            <person name="Liu N.-Y."/>
        </authorList>
    </citation>
    <scope>NUCLEOTIDE SEQUENCE</scope>
</reference>
<evidence type="ECO:0000313" key="2">
    <source>
        <dbReference type="EMBL" id="AXO78388.1"/>
    </source>
</evidence>
<dbReference type="Gene3D" id="1.10.238.20">
    <property type="entry name" value="Pheromone/general odorant binding protein domain"/>
    <property type="match status" value="1"/>
</dbReference>
<name>A0A346HGN2_9CUCU</name>
<dbReference type="GO" id="GO:0005549">
    <property type="term" value="F:odorant binding"/>
    <property type="evidence" value="ECO:0007669"/>
    <property type="project" value="InterPro"/>
</dbReference>
<feature type="signal peptide" evidence="1">
    <location>
        <begin position="1"/>
        <end position="19"/>
    </location>
</feature>
<dbReference type="SUPFAM" id="SSF47565">
    <property type="entry name" value="Insect pheromone/odorant-binding proteins"/>
    <property type="match status" value="1"/>
</dbReference>
<dbReference type="PANTHER" id="PTHR21364">
    <property type="entry name" value="GENERAL ODORANT-BINDING PROTEIN 19A"/>
    <property type="match status" value="1"/>
</dbReference>
<dbReference type="CDD" id="cd23992">
    <property type="entry name" value="PBP_GOBP"/>
    <property type="match status" value="1"/>
</dbReference>
<protein>
    <submittedName>
        <fullName evidence="2">Odorant binding protein 10</fullName>
    </submittedName>
</protein>
<dbReference type="PANTHER" id="PTHR21364:SF2">
    <property type="entry name" value="GENERAL ODORANT-BINDING PROTEIN 19A"/>
    <property type="match status" value="1"/>
</dbReference>
<gene>
    <name evidence="2" type="primary">OBP10</name>
</gene>
<dbReference type="Pfam" id="PF01395">
    <property type="entry name" value="PBP_GOBP"/>
    <property type="match status" value="1"/>
</dbReference>